<evidence type="ECO:0000313" key="2">
    <source>
        <dbReference type="Proteomes" id="UP001175211"/>
    </source>
</evidence>
<dbReference type="EMBL" id="JAUEPS010000015">
    <property type="protein sequence ID" value="KAK0459089.1"/>
    <property type="molecule type" value="Genomic_DNA"/>
</dbReference>
<proteinExistence type="predicted"/>
<keyword evidence="2" id="KW-1185">Reference proteome</keyword>
<protein>
    <submittedName>
        <fullName evidence="1">Uncharacterized protein</fullName>
    </submittedName>
</protein>
<reference evidence="1" key="1">
    <citation type="submission" date="2023-06" db="EMBL/GenBank/DDBJ databases">
        <authorList>
            <consortium name="Lawrence Berkeley National Laboratory"/>
            <person name="Ahrendt S."/>
            <person name="Sahu N."/>
            <person name="Indic B."/>
            <person name="Wong-Bajracharya J."/>
            <person name="Merenyi Z."/>
            <person name="Ke H.-M."/>
            <person name="Monk M."/>
            <person name="Kocsube S."/>
            <person name="Drula E."/>
            <person name="Lipzen A."/>
            <person name="Balint B."/>
            <person name="Henrissat B."/>
            <person name="Andreopoulos B."/>
            <person name="Martin F.M."/>
            <person name="Harder C.B."/>
            <person name="Rigling D."/>
            <person name="Ford K.L."/>
            <person name="Foster G.D."/>
            <person name="Pangilinan J."/>
            <person name="Papanicolaou A."/>
            <person name="Barry K."/>
            <person name="LaButti K."/>
            <person name="Viragh M."/>
            <person name="Koriabine M."/>
            <person name="Yan M."/>
            <person name="Riley R."/>
            <person name="Champramary S."/>
            <person name="Plett K.L."/>
            <person name="Tsai I.J."/>
            <person name="Slot J."/>
            <person name="Sipos G."/>
            <person name="Plett J."/>
            <person name="Nagy L.G."/>
            <person name="Grigoriev I.V."/>
        </authorList>
    </citation>
    <scope>NUCLEOTIDE SEQUENCE</scope>
    <source>
        <strain evidence="1">CCBAS 213</strain>
    </source>
</reference>
<dbReference type="GeneID" id="85365146"/>
<dbReference type="AlphaFoldDB" id="A0AA39KDD0"/>
<name>A0AA39KDD0_ARMTA</name>
<accession>A0AA39KDD0</accession>
<evidence type="ECO:0000313" key="1">
    <source>
        <dbReference type="EMBL" id="KAK0459089.1"/>
    </source>
</evidence>
<comment type="caution">
    <text evidence="1">The sequence shown here is derived from an EMBL/GenBank/DDBJ whole genome shotgun (WGS) entry which is preliminary data.</text>
</comment>
<gene>
    <name evidence="1" type="ORF">EV420DRAFT_302670</name>
</gene>
<sequence>MRRIKATARIQPPNRWSFSQSVAHSSNFFRPSHFSFIIMSQRFANYVVYKITGGDALIKSGRTAIYEHPADQTTFYACNDSHLIDTTWIYKMSWENTTDTAQTYTLDYVTGPKEAEAADIPKSWNCGFLPGLSITMNTQAKVFSDSETTDSDTKSVSLTIPANSTLTFYQKKYWFRNSMFFVLDTLGQEFNVGSPGGDDVLR</sequence>
<dbReference type="RefSeq" id="XP_060331315.1">
    <property type="nucleotide sequence ID" value="XM_060481598.1"/>
</dbReference>
<dbReference type="Proteomes" id="UP001175211">
    <property type="component" value="Unassembled WGS sequence"/>
</dbReference>
<organism evidence="1 2">
    <name type="scientific">Armillaria tabescens</name>
    <name type="common">Ringless honey mushroom</name>
    <name type="synonym">Agaricus tabescens</name>
    <dbReference type="NCBI Taxonomy" id="1929756"/>
    <lineage>
        <taxon>Eukaryota</taxon>
        <taxon>Fungi</taxon>
        <taxon>Dikarya</taxon>
        <taxon>Basidiomycota</taxon>
        <taxon>Agaricomycotina</taxon>
        <taxon>Agaricomycetes</taxon>
        <taxon>Agaricomycetidae</taxon>
        <taxon>Agaricales</taxon>
        <taxon>Marasmiineae</taxon>
        <taxon>Physalacriaceae</taxon>
        <taxon>Desarmillaria</taxon>
    </lineage>
</organism>